<gene>
    <name evidence="1" type="ORF">AKJ50_00255</name>
</gene>
<keyword evidence="2" id="KW-1185">Reference proteome</keyword>
<name>A0A133VGV1_9EURY</name>
<dbReference type="Proteomes" id="UP000070311">
    <property type="component" value="Unassembled WGS sequence"/>
</dbReference>
<sequence>METEQLNIRLPKELKEDLELVSSILKVSKSEWMRTKLAEQVFEEKKRLLLELSTMYVDGAITEEEIEEMVGGKMAREMEFVKSKSRKSLKKGRRHAEET</sequence>
<dbReference type="AlphaFoldDB" id="A0A133VGV1"/>
<dbReference type="EMBL" id="LHYD01000003">
    <property type="protein sequence ID" value="KXB05645.1"/>
    <property type="molecule type" value="Genomic_DNA"/>
</dbReference>
<organism evidence="1 2">
    <name type="scientific">candidate division MSBL1 archaeon SCGC-AAA382A13</name>
    <dbReference type="NCBI Taxonomy" id="1698279"/>
    <lineage>
        <taxon>Archaea</taxon>
        <taxon>Methanobacteriati</taxon>
        <taxon>Methanobacteriota</taxon>
        <taxon>candidate division MSBL1</taxon>
    </lineage>
</organism>
<evidence type="ECO:0000313" key="1">
    <source>
        <dbReference type="EMBL" id="KXB05645.1"/>
    </source>
</evidence>
<comment type="caution">
    <text evidence="1">The sequence shown here is derived from an EMBL/GenBank/DDBJ whole genome shotgun (WGS) entry which is preliminary data.</text>
</comment>
<evidence type="ECO:0000313" key="2">
    <source>
        <dbReference type="Proteomes" id="UP000070311"/>
    </source>
</evidence>
<protein>
    <recommendedName>
        <fullName evidence="3">Ribbon-helix-helix protein CopG domain-containing protein</fullName>
    </recommendedName>
</protein>
<proteinExistence type="predicted"/>
<evidence type="ECO:0008006" key="3">
    <source>
        <dbReference type="Google" id="ProtNLM"/>
    </source>
</evidence>
<accession>A0A133VGV1</accession>
<reference evidence="1 2" key="1">
    <citation type="journal article" date="2016" name="Sci. Rep.">
        <title>Metabolic traits of an uncultured archaeal lineage -MSBL1- from brine pools of the Red Sea.</title>
        <authorList>
            <person name="Mwirichia R."/>
            <person name="Alam I."/>
            <person name="Rashid M."/>
            <person name="Vinu M."/>
            <person name="Ba-Alawi W."/>
            <person name="Anthony Kamau A."/>
            <person name="Kamanda Ngugi D."/>
            <person name="Goker M."/>
            <person name="Klenk H.P."/>
            <person name="Bajic V."/>
            <person name="Stingl U."/>
        </authorList>
    </citation>
    <scope>NUCLEOTIDE SEQUENCE [LARGE SCALE GENOMIC DNA]</scope>
    <source>
        <strain evidence="1">SCGC-AAA382A13</strain>
    </source>
</reference>